<evidence type="ECO:0000256" key="2">
    <source>
        <dbReference type="ARBA" id="ARBA00022630"/>
    </source>
</evidence>
<evidence type="ECO:0000256" key="1">
    <source>
        <dbReference type="ARBA" id="ARBA00007992"/>
    </source>
</evidence>
<dbReference type="STRING" id="1149755.A0A2J6RRU0"/>
<evidence type="ECO:0000256" key="5">
    <source>
        <dbReference type="ARBA" id="ARBA00023033"/>
    </source>
</evidence>
<dbReference type="OrthoDB" id="16820at2759"/>
<dbReference type="PANTHER" id="PTHR13789">
    <property type="entry name" value="MONOOXYGENASE"/>
    <property type="match status" value="1"/>
</dbReference>
<protein>
    <submittedName>
        <fullName evidence="8">FAD/NAD(P)-binding domain-containing protein</fullName>
    </submittedName>
</protein>
<accession>A0A2J6RRU0</accession>
<feature type="compositionally biased region" description="Low complexity" evidence="6">
    <location>
        <begin position="246"/>
        <end position="257"/>
    </location>
</feature>
<evidence type="ECO:0000313" key="8">
    <source>
        <dbReference type="EMBL" id="PMD41246.1"/>
    </source>
</evidence>
<evidence type="ECO:0000259" key="7">
    <source>
        <dbReference type="Pfam" id="PF01494"/>
    </source>
</evidence>
<organism evidence="8 9">
    <name type="scientific">Hyaloscypha variabilis (strain UAMH 11265 / GT02V1 / F)</name>
    <name type="common">Meliniomyces variabilis</name>
    <dbReference type="NCBI Taxonomy" id="1149755"/>
    <lineage>
        <taxon>Eukaryota</taxon>
        <taxon>Fungi</taxon>
        <taxon>Dikarya</taxon>
        <taxon>Ascomycota</taxon>
        <taxon>Pezizomycotina</taxon>
        <taxon>Leotiomycetes</taxon>
        <taxon>Helotiales</taxon>
        <taxon>Hyaloscyphaceae</taxon>
        <taxon>Hyaloscypha</taxon>
        <taxon>Hyaloscypha variabilis</taxon>
    </lineage>
</organism>
<dbReference type="PRINTS" id="PR00420">
    <property type="entry name" value="RNGMNOXGNASE"/>
</dbReference>
<dbReference type="InterPro" id="IPR002938">
    <property type="entry name" value="FAD-bd"/>
</dbReference>
<evidence type="ECO:0000256" key="4">
    <source>
        <dbReference type="ARBA" id="ARBA00023002"/>
    </source>
</evidence>
<feature type="domain" description="FAD-binding" evidence="7">
    <location>
        <begin position="10"/>
        <end position="171"/>
    </location>
</feature>
<dbReference type="Proteomes" id="UP000235786">
    <property type="component" value="Unassembled WGS sequence"/>
</dbReference>
<feature type="domain" description="FAD-binding" evidence="7">
    <location>
        <begin position="316"/>
        <end position="369"/>
    </location>
</feature>
<gene>
    <name evidence="8" type="ORF">L207DRAFT_543475</name>
</gene>
<dbReference type="PANTHER" id="PTHR13789:SF147">
    <property type="entry name" value="PUTATIVE (AFU_ORTHOLOGUE AFUA_2G01950)-RELATED"/>
    <property type="match status" value="1"/>
</dbReference>
<dbReference type="GO" id="GO:0004497">
    <property type="term" value="F:monooxygenase activity"/>
    <property type="evidence" value="ECO:0007669"/>
    <property type="project" value="UniProtKB-KW"/>
</dbReference>
<keyword evidence="3" id="KW-0274">FAD</keyword>
<dbReference type="InterPro" id="IPR050493">
    <property type="entry name" value="FAD-dep_Monooxygenase_BioMet"/>
</dbReference>
<name>A0A2J6RRU0_HYAVF</name>
<reference evidence="8 9" key="1">
    <citation type="submission" date="2016-04" db="EMBL/GenBank/DDBJ databases">
        <title>A degradative enzymes factory behind the ericoid mycorrhizal symbiosis.</title>
        <authorList>
            <consortium name="DOE Joint Genome Institute"/>
            <person name="Martino E."/>
            <person name="Morin E."/>
            <person name="Grelet G."/>
            <person name="Kuo A."/>
            <person name="Kohler A."/>
            <person name="Daghino S."/>
            <person name="Barry K."/>
            <person name="Choi C."/>
            <person name="Cichocki N."/>
            <person name="Clum A."/>
            <person name="Copeland A."/>
            <person name="Hainaut M."/>
            <person name="Haridas S."/>
            <person name="Labutti K."/>
            <person name="Lindquist E."/>
            <person name="Lipzen A."/>
            <person name="Khouja H.-R."/>
            <person name="Murat C."/>
            <person name="Ohm R."/>
            <person name="Olson A."/>
            <person name="Spatafora J."/>
            <person name="Veneault-Fourrey C."/>
            <person name="Henrissat B."/>
            <person name="Grigoriev I."/>
            <person name="Martin F."/>
            <person name="Perotto S."/>
        </authorList>
    </citation>
    <scope>NUCLEOTIDE SEQUENCE [LARGE SCALE GENOMIC DNA]</scope>
    <source>
        <strain evidence="8 9">F</strain>
    </source>
</reference>
<keyword evidence="5" id="KW-0503">Monooxygenase</keyword>
<dbReference type="GO" id="GO:0071949">
    <property type="term" value="F:FAD binding"/>
    <property type="evidence" value="ECO:0007669"/>
    <property type="project" value="InterPro"/>
</dbReference>
<keyword evidence="4" id="KW-0560">Oxidoreductase</keyword>
<evidence type="ECO:0000256" key="3">
    <source>
        <dbReference type="ARBA" id="ARBA00022827"/>
    </source>
</evidence>
<dbReference type="Gene3D" id="3.50.50.60">
    <property type="entry name" value="FAD/NAD(P)-binding domain"/>
    <property type="match status" value="1"/>
</dbReference>
<dbReference type="InterPro" id="IPR036188">
    <property type="entry name" value="FAD/NAD-bd_sf"/>
</dbReference>
<keyword evidence="2" id="KW-0285">Flavoprotein</keyword>
<comment type="similarity">
    <text evidence="1">Belongs to the paxM FAD-dependent monooxygenase family.</text>
</comment>
<feature type="region of interest" description="Disordered" evidence="6">
    <location>
        <begin position="243"/>
        <end position="271"/>
    </location>
</feature>
<sequence>MTLKTNPKFNILIIGGGISGFGASIGLARTGHTITVLERSASLQTFGGGLLISSNALRVLEEYGLLGRLKEVSERWENHTVFRHDGVVLDILSNGANGRVFGFEMLNVTRPVYQRVLYEAAVKEGVDVRFGAKVEGIQESERGPSVRLSTGEVLSADLIIGADGIKSPTRAYILNGDIALQPNSTCYQCTIPASLMLSSPLTAPLIKEHGLQSWWGPNTHLICGRTKNGDSYSASFFIHPSPSSPLPSSSPSHTSSSNAVHSGTSDNNRKGDISHILSNIDPYEDRIKAFINLIPEENCKLWNVAQLPDLQTWVSSSGRIVVLGDAAHAMSPHLGQGAAISIEDGGVLSLCLARTSSTLEIKKATKAYETVMKGRAERVKKAAEMSGRWKTLGEGKERERRDEGFRRRLEEEGEKGEWLRASGHLAWVYGWEFRRESERVLEGVFGREVGEKARI</sequence>
<evidence type="ECO:0000256" key="6">
    <source>
        <dbReference type="SAM" id="MobiDB-lite"/>
    </source>
</evidence>
<dbReference type="AlphaFoldDB" id="A0A2J6RRU0"/>
<dbReference type="Pfam" id="PF01494">
    <property type="entry name" value="FAD_binding_3"/>
    <property type="match status" value="2"/>
</dbReference>
<dbReference type="SUPFAM" id="SSF51905">
    <property type="entry name" value="FAD/NAD(P)-binding domain"/>
    <property type="match status" value="1"/>
</dbReference>
<evidence type="ECO:0000313" key="9">
    <source>
        <dbReference type="Proteomes" id="UP000235786"/>
    </source>
</evidence>
<proteinExistence type="inferred from homology"/>
<dbReference type="EMBL" id="KZ613944">
    <property type="protein sequence ID" value="PMD41246.1"/>
    <property type="molecule type" value="Genomic_DNA"/>
</dbReference>
<keyword evidence="9" id="KW-1185">Reference proteome</keyword>